<gene>
    <name evidence="1" type="ORF">LCGC14_2388290</name>
</gene>
<proteinExistence type="predicted"/>
<feature type="non-terminal residue" evidence="1">
    <location>
        <position position="44"/>
    </location>
</feature>
<organism evidence="1">
    <name type="scientific">marine sediment metagenome</name>
    <dbReference type="NCBI Taxonomy" id="412755"/>
    <lineage>
        <taxon>unclassified sequences</taxon>
        <taxon>metagenomes</taxon>
        <taxon>ecological metagenomes</taxon>
    </lineage>
</organism>
<accession>A0A0F9EB64</accession>
<reference evidence="1" key="1">
    <citation type="journal article" date="2015" name="Nature">
        <title>Complex archaea that bridge the gap between prokaryotes and eukaryotes.</title>
        <authorList>
            <person name="Spang A."/>
            <person name="Saw J.H."/>
            <person name="Jorgensen S.L."/>
            <person name="Zaremba-Niedzwiedzka K."/>
            <person name="Martijn J."/>
            <person name="Lind A.E."/>
            <person name="van Eijk R."/>
            <person name="Schleper C."/>
            <person name="Guy L."/>
            <person name="Ettema T.J."/>
        </authorList>
    </citation>
    <scope>NUCLEOTIDE SEQUENCE</scope>
</reference>
<dbReference type="EMBL" id="LAZR01035581">
    <property type="protein sequence ID" value="KKL27126.1"/>
    <property type="molecule type" value="Genomic_DNA"/>
</dbReference>
<evidence type="ECO:0000313" key="1">
    <source>
        <dbReference type="EMBL" id="KKL27126.1"/>
    </source>
</evidence>
<comment type="caution">
    <text evidence="1">The sequence shown here is derived from an EMBL/GenBank/DDBJ whole genome shotgun (WGS) entry which is preliminary data.</text>
</comment>
<name>A0A0F9EB64_9ZZZZ</name>
<protein>
    <submittedName>
        <fullName evidence="1">Uncharacterized protein</fullName>
    </submittedName>
</protein>
<dbReference type="AlphaFoldDB" id="A0A0F9EB64"/>
<sequence length="44" mass="4500">MAAGPATGLVALMLPAGMLGSAAAERLRLPRLIGWLLAGLALKW</sequence>